<reference evidence="7 8" key="1">
    <citation type="submission" date="2018-08" db="EMBL/GenBank/DDBJ databases">
        <title>A genome reference for cultivated species of the human gut microbiota.</title>
        <authorList>
            <person name="Zou Y."/>
            <person name="Xue W."/>
            <person name="Luo G."/>
        </authorList>
    </citation>
    <scope>NUCLEOTIDE SEQUENCE [LARGE SCALE GENOMIC DNA]</scope>
    <source>
        <strain evidence="7 8">AF22-12AC</strain>
    </source>
</reference>
<dbReference type="Pfam" id="PF02609">
    <property type="entry name" value="Exonuc_VII_S"/>
    <property type="match status" value="1"/>
</dbReference>
<accession>A0A395V950</accession>
<comment type="function">
    <text evidence="6">Bidirectionally degrades single-stranded DNA into large acid-insoluble oligonucleotides, which are then degraded further into small acid-soluble oligonucleotides.</text>
</comment>
<dbReference type="GO" id="GO:0005829">
    <property type="term" value="C:cytosol"/>
    <property type="evidence" value="ECO:0007669"/>
    <property type="project" value="TreeGrafter"/>
</dbReference>
<comment type="subunit">
    <text evidence="6">Heterooligomer composed of large and small subunits.</text>
</comment>
<dbReference type="SUPFAM" id="SSF116842">
    <property type="entry name" value="XseB-like"/>
    <property type="match status" value="1"/>
</dbReference>
<comment type="subcellular location">
    <subcellularLocation>
        <location evidence="6">Cytoplasm</location>
    </subcellularLocation>
</comment>
<evidence type="ECO:0000313" key="7">
    <source>
        <dbReference type="EMBL" id="RGS41821.1"/>
    </source>
</evidence>
<name>A0A395V950_9FIRM</name>
<comment type="similarity">
    <text evidence="1 6">Belongs to the XseB family.</text>
</comment>
<dbReference type="RefSeq" id="WP_014079917.1">
    <property type="nucleotide sequence ID" value="NZ_DBFVHP010000005.1"/>
</dbReference>
<dbReference type="EC" id="3.1.11.6" evidence="6"/>
<keyword evidence="2 6" id="KW-0963">Cytoplasm</keyword>
<protein>
    <recommendedName>
        <fullName evidence="6">Exodeoxyribonuclease 7 small subunit</fullName>
        <ecNumber evidence="6">3.1.11.6</ecNumber>
    </recommendedName>
    <alternativeName>
        <fullName evidence="6">Exodeoxyribonuclease VII small subunit</fullName>
        <shortName evidence="6">Exonuclease VII small subunit</shortName>
    </alternativeName>
</protein>
<gene>
    <name evidence="6 7" type="primary">xseB</name>
    <name evidence="7" type="ORF">DWX93_00295</name>
</gene>
<dbReference type="Gene3D" id="1.10.287.1040">
    <property type="entry name" value="Exonuclease VII, small subunit"/>
    <property type="match status" value="1"/>
</dbReference>
<comment type="catalytic activity">
    <reaction evidence="6">
        <text>Exonucleolytic cleavage in either 5'- to 3'- or 3'- to 5'-direction to yield nucleoside 5'-phosphates.</text>
        <dbReference type="EC" id="3.1.11.6"/>
    </reaction>
</comment>
<organism evidence="7 8">
    <name type="scientific">Roseburia hominis</name>
    <dbReference type="NCBI Taxonomy" id="301301"/>
    <lineage>
        <taxon>Bacteria</taxon>
        <taxon>Bacillati</taxon>
        <taxon>Bacillota</taxon>
        <taxon>Clostridia</taxon>
        <taxon>Lachnospirales</taxon>
        <taxon>Lachnospiraceae</taxon>
        <taxon>Roseburia</taxon>
    </lineage>
</organism>
<dbReference type="InterPro" id="IPR037004">
    <property type="entry name" value="Exonuc_VII_ssu_sf"/>
</dbReference>
<dbReference type="AlphaFoldDB" id="A0A395V950"/>
<keyword evidence="5 6" id="KW-0269">Exonuclease</keyword>
<keyword evidence="3 6" id="KW-0540">Nuclease</keyword>
<dbReference type="GO" id="GO:0008855">
    <property type="term" value="F:exodeoxyribonuclease VII activity"/>
    <property type="evidence" value="ECO:0007669"/>
    <property type="project" value="UniProtKB-UniRule"/>
</dbReference>
<dbReference type="HAMAP" id="MF_00337">
    <property type="entry name" value="Exonuc_7_S"/>
    <property type="match status" value="1"/>
</dbReference>
<dbReference type="OMA" id="SANDMVQ"/>
<evidence type="ECO:0000313" key="8">
    <source>
        <dbReference type="Proteomes" id="UP000266172"/>
    </source>
</evidence>
<dbReference type="NCBIfam" id="TIGR01280">
    <property type="entry name" value="xseB"/>
    <property type="match status" value="1"/>
</dbReference>
<evidence type="ECO:0000256" key="6">
    <source>
        <dbReference type="HAMAP-Rule" id="MF_00337"/>
    </source>
</evidence>
<evidence type="ECO:0000256" key="5">
    <source>
        <dbReference type="ARBA" id="ARBA00022839"/>
    </source>
</evidence>
<dbReference type="PANTHER" id="PTHR34137">
    <property type="entry name" value="EXODEOXYRIBONUCLEASE 7 SMALL SUBUNIT"/>
    <property type="match status" value="1"/>
</dbReference>
<dbReference type="GO" id="GO:0006308">
    <property type="term" value="P:DNA catabolic process"/>
    <property type="evidence" value="ECO:0007669"/>
    <property type="project" value="UniProtKB-UniRule"/>
</dbReference>
<dbReference type="InterPro" id="IPR003761">
    <property type="entry name" value="Exonuc_VII_S"/>
</dbReference>
<dbReference type="PANTHER" id="PTHR34137:SF1">
    <property type="entry name" value="EXODEOXYRIBONUCLEASE 7 SMALL SUBUNIT"/>
    <property type="match status" value="1"/>
</dbReference>
<dbReference type="GO" id="GO:0009318">
    <property type="term" value="C:exodeoxyribonuclease VII complex"/>
    <property type="evidence" value="ECO:0007669"/>
    <property type="project" value="UniProtKB-UniRule"/>
</dbReference>
<comment type="caution">
    <text evidence="7">The sequence shown here is derived from an EMBL/GenBank/DDBJ whole genome shotgun (WGS) entry which is preliminary data.</text>
</comment>
<dbReference type="EMBL" id="QRVL01000001">
    <property type="protein sequence ID" value="RGS41821.1"/>
    <property type="molecule type" value="Genomic_DNA"/>
</dbReference>
<evidence type="ECO:0000256" key="1">
    <source>
        <dbReference type="ARBA" id="ARBA00009998"/>
    </source>
</evidence>
<keyword evidence="4 6" id="KW-0378">Hydrolase</keyword>
<sequence>MDNQNEKKPTLEEAFTQIETILTQMEEPEISLEEAFALYQQGVLQLKNCGTILDEVEKKMQILGEDGEIEEM</sequence>
<evidence type="ECO:0000256" key="3">
    <source>
        <dbReference type="ARBA" id="ARBA00022722"/>
    </source>
</evidence>
<dbReference type="GeneID" id="93723565"/>
<evidence type="ECO:0000256" key="4">
    <source>
        <dbReference type="ARBA" id="ARBA00022801"/>
    </source>
</evidence>
<proteinExistence type="inferred from homology"/>
<dbReference type="Proteomes" id="UP000266172">
    <property type="component" value="Unassembled WGS sequence"/>
</dbReference>
<evidence type="ECO:0000256" key="2">
    <source>
        <dbReference type="ARBA" id="ARBA00022490"/>
    </source>
</evidence>